<dbReference type="Pfam" id="PF01479">
    <property type="entry name" value="S4"/>
    <property type="match status" value="1"/>
</dbReference>
<evidence type="ECO:0000313" key="7">
    <source>
        <dbReference type="EMBL" id="MFA9462126.1"/>
    </source>
</evidence>
<protein>
    <submittedName>
        <fullName evidence="7">S4 domain-containing protein</fullName>
    </submittedName>
</protein>
<keyword evidence="3 5" id="KW-0694">RNA-binding</keyword>
<evidence type="ECO:0000256" key="2">
    <source>
        <dbReference type="ARBA" id="ARBA00022730"/>
    </source>
</evidence>
<keyword evidence="4" id="KW-0648">Protein biosynthesis</keyword>
<dbReference type="Proteomes" id="UP001575181">
    <property type="component" value="Unassembled WGS sequence"/>
</dbReference>
<name>A0ABV4U122_9GAMM</name>
<gene>
    <name evidence="7" type="ORF">ACERLL_15010</name>
</gene>
<dbReference type="PROSITE" id="PS50889">
    <property type="entry name" value="S4"/>
    <property type="match status" value="1"/>
</dbReference>
<comment type="caution">
    <text evidence="7">The sequence shown here is derived from an EMBL/GenBank/DDBJ whole genome shotgun (WGS) entry which is preliminary data.</text>
</comment>
<evidence type="ECO:0000313" key="8">
    <source>
        <dbReference type="Proteomes" id="UP001575181"/>
    </source>
</evidence>
<dbReference type="InterPro" id="IPR002942">
    <property type="entry name" value="S4_RNA-bd"/>
</dbReference>
<dbReference type="InterPro" id="IPR036986">
    <property type="entry name" value="S4_RNA-bd_sf"/>
</dbReference>
<keyword evidence="8" id="KW-1185">Reference proteome</keyword>
<dbReference type="Gene3D" id="3.10.290.10">
    <property type="entry name" value="RNA-binding S4 domain"/>
    <property type="match status" value="1"/>
</dbReference>
<evidence type="ECO:0000259" key="6">
    <source>
        <dbReference type="SMART" id="SM00363"/>
    </source>
</evidence>
<dbReference type="CDD" id="cd00165">
    <property type="entry name" value="S4"/>
    <property type="match status" value="1"/>
</dbReference>
<evidence type="ECO:0000256" key="4">
    <source>
        <dbReference type="ARBA" id="ARBA00022917"/>
    </source>
</evidence>
<organism evidence="7 8">
    <name type="scientific">Thiohalorhabdus methylotrophus</name>
    <dbReference type="NCBI Taxonomy" id="3242694"/>
    <lineage>
        <taxon>Bacteria</taxon>
        <taxon>Pseudomonadati</taxon>
        <taxon>Pseudomonadota</taxon>
        <taxon>Gammaproteobacteria</taxon>
        <taxon>Thiohalorhabdales</taxon>
        <taxon>Thiohalorhabdaceae</taxon>
        <taxon>Thiohalorhabdus</taxon>
    </lineage>
</organism>
<evidence type="ECO:0000256" key="1">
    <source>
        <dbReference type="ARBA" id="ARBA00022555"/>
    </source>
</evidence>
<dbReference type="SMART" id="SM00363">
    <property type="entry name" value="S4"/>
    <property type="match status" value="1"/>
</dbReference>
<sequence>MRLDLFLKTTRLIKRRPLAKEAAEAGCITRNGRVAKAGDEIKAGDRLVIDLANRHVEVEVLDEPPKQVRKDEVDRYIRILSAGEGESAT</sequence>
<accession>A0ABV4U122</accession>
<reference evidence="7 8" key="1">
    <citation type="submission" date="2024-08" db="EMBL/GenBank/DDBJ databases">
        <title>Whole-genome sequencing of halo(alkali)philic microorganisms from hypersaline lakes.</title>
        <authorList>
            <person name="Sorokin D.Y."/>
            <person name="Merkel A.Y."/>
            <person name="Messina E."/>
            <person name="Yakimov M."/>
        </authorList>
    </citation>
    <scope>NUCLEOTIDE SEQUENCE [LARGE SCALE GENOMIC DNA]</scope>
    <source>
        <strain evidence="7 8">Cl-TMA</strain>
    </source>
</reference>
<proteinExistence type="predicted"/>
<keyword evidence="1" id="KW-0820">tRNA-binding</keyword>
<dbReference type="SUPFAM" id="SSF55174">
    <property type="entry name" value="Alpha-L RNA-binding motif"/>
    <property type="match status" value="1"/>
</dbReference>
<dbReference type="PIRSF" id="PIRSF038881">
    <property type="entry name" value="RNAbp_HP1423"/>
    <property type="match status" value="1"/>
</dbReference>
<dbReference type="InterPro" id="IPR025490">
    <property type="entry name" value="RqcP"/>
</dbReference>
<dbReference type="EMBL" id="JBGUAW010000011">
    <property type="protein sequence ID" value="MFA9462126.1"/>
    <property type="molecule type" value="Genomic_DNA"/>
</dbReference>
<keyword evidence="2" id="KW-0699">rRNA-binding</keyword>
<feature type="domain" description="RNA-binding S4" evidence="6">
    <location>
        <begin position="1"/>
        <end position="64"/>
    </location>
</feature>
<evidence type="ECO:0000256" key="5">
    <source>
        <dbReference type="PROSITE-ProRule" id="PRU00182"/>
    </source>
</evidence>
<dbReference type="RefSeq" id="WP_373656914.1">
    <property type="nucleotide sequence ID" value="NZ_JBGUAW010000011.1"/>
</dbReference>
<evidence type="ECO:0000256" key="3">
    <source>
        <dbReference type="ARBA" id="ARBA00022884"/>
    </source>
</evidence>